<keyword evidence="4" id="KW-1185">Reference proteome</keyword>
<evidence type="ECO:0000313" key="3">
    <source>
        <dbReference type="EMBL" id="MFH8589397.1"/>
    </source>
</evidence>
<comment type="caution">
    <text evidence="3">The sequence shown here is derived from an EMBL/GenBank/DDBJ whole genome shotgun (WGS) entry which is preliminary data.</text>
</comment>
<dbReference type="Gene3D" id="3.40.50.2000">
    <property type="entry name" value="Glycogen Phosphorylase B"/>
    <property type="match status" value="1"/>
</dbReference>
<organism evidence="3 4">
    <name type="scientific">Streptomyces celluloflavus</name>
    <dbReference type="NCBI Taxonomy" id="58344"/>
    <lineage>
        <taxon>Bacteria</taxon>
        <taxon>Bacillati</taxon>
        <taxon>Actinomycetota</taxon>
        <taxon>Actinomycetes</taxon>
        <taxon>Kitasatosporales</taxon>
        <taxon>Streptomycetaceae</taxon>
        <taxon>Streptomyces</taxon>
    </lineage>
</organism>
<protein>
    <submittedName>
        <fullName evidence="3">Glycosyltransferase</fullName>
    </submittedName>
</protein>
<dbReference type="InterPro" id="IPR010610">
    <property type="entry name" value="EryCIII-like_C"/>
</dbReference>
<sequence length="97" mass="10474">MGAARPPYRRFWGRWASWTPKRVTALDARQLAEVGKVPENVRVVDFIPLDALLPSCSATVHRGGFGTAQNALVHGAPQVVVPQRPVGSPPPGRTDLP</sequence>
<proteinExistence type="predicted"/>
<gene>
    <name evidence="3" type="ORF">ACH4GP_34340</name>
</gene>
<evidence type="ECO:0000313" key="4">
    <source>
        <dbReference type="Proteomes" id="UP001610990"/>
    </source>
</evidence>
<accession>A0ABW7RMT6</accession>
<evidence type="ECO:0000256" key="1">
    <source>
        <dbReference type="SAM" id="MobiDB-lite"/>
    </source>
</evidence>
<feature type="domain" description="Erythromycin biosynthesis protein CIII-like C-terminal" evidence="2">
    <location>
        <begin position="23"/>
        <end position="83"/>
    </location>
</feature>
<dbReference type="Pfam" id="PF06722">
    <property type="entry name" value="EryCIII-like_C"/>
    <property type="match status" value="1"/>
</dbReference>
<name>A0ABW7RMT6_9ACTN</name>
<dbReference type="RefSeq" id="WP_397676411.1">
    <property type="nucleotide sequence ID" value="NZ_JBIRGH010000032.1"/>
</dbReference>
<evidence type="ECO:0000259" key="2">
    <source>
        <dbReference type="Pfam" id="PF06722"/>
    </source>
</evidence>
<dbReference type="Proteomes" id="UP001610990">
    <property type="component" value="Unassembled WGS sequence"/>
</dbReference>
<feature type="compositionally biased region" description="Pro residues" evidence="1">
    <location>
        <begin position="87"/>
        <end position="97"/>
    </location>
</feature>
<dbReference type="SUPFAM" id="SSF53756">
    <property type="entry name" value="UDP-Glycosyltransferase/glycogen phosphorylase"/>
    <property type="match status" value="1"/>
</dbReference>
<reference evidence="3 4" key="1">
    <citation type="submission" date="2024-10" db="EMBL/GenBank/DDBJ databases">
        <title>The Natural Products Discovery Center: Release of the First 8490 Sequenced Strains for Exploring Actinobacteria Biosynthetic Diversity.</title>
        <authorList>
            <person name="Kalkreuter E."/>
            <person name="Kautsar S.A."/>
            <person name="Yang D."/>
            <person name="Bader C.D."/>
            <person name="Teijaro C.N."/>
            <person name="Fluegel L."/>
            <person name="Davis C.M."/>
            <person name="Simpson J.R."/>
            <person name="Lauterbach L."/>
            <person name="Steele A.D."/>
            <person name="Gui C."/>
            <person name="Meng S."/>
            <person name="Li G."/>
            <person name="Viehrig K."/>
            <person name="Ye F."/>
            <person name="Su P."/>
            <person name="Kiefer A.F."/>
            <person name="Nichols A."/>
            <person name="Cepeda A.J."/>
            <person name="Yan W."/>
            <person name="Fan B."/>
            <person name="Jiang Y."/>
            <person name="Adhikari A."/>
            <person name="Zheng C.-J."/>
            <person name="Schuster L."/>
            <person name="Cowan T.M."/>
            <person name="Smanski M.J."/>
            <person name="Chevrette M.G."/>
            <person name="De Carvalho L.P.S."/>
            <person name="Shen B."/>
        </authorList>
    </citation>
    <scope>NUCLEOTIDE SEQUENCE [LARGE SCALE GENOMIC DNA]</scope>
    <source>
        <strain evidence="3 4">NPDC018013</strain>
    </source>
</reference>
<dbReference type="EMBL" id="JBIRGH010000032">
    <property type="protein sequence ID" value="MFH8589397.1"/>
    <property type="molecule type" value="Genomic_DNA"/>
</dbReference>
<feature type="region of interest" description="Disordered" evidence="1">
    <location>
        <begin position="78"/>
        <end position="97"/>
    </location>
</feature>